<dbReference type="SMART" id="SM00184">
    <property type="entry name" value="RING"/>
    <property type="match status" value="1"/>
</dbReference>
<dbReference type="STRING" id="361077.A0A152A114"/>
<gene>
    <name evidence="8" type="ORF">DLAC_03883</name>
</gene>
<evidence type="ECO:0000256" key="4">
    <source>
        <dbReference type="PROSITE-ProRule" id="PRU00175"/>
    </source>
</evidence>
<feature type="region of interest" description="Disordered" evidence="6">
    <location>
        <begin position="206"/>
        <end position="231"/>
    </location>
</feature>
<feature type="compositionally biased region" description="Low complexity" evidence="6">
    <location>
        <begin position="211"/>
        <end position="229"/>
    </location>
</feature>
<dbReference type="OrthoDB" id="6105938at2759"/>
<dbReference type="InterPro" id="IPR001841">
    <property type="entry name" value="Znf_RING"/>
</dbReference>
<feature type="region of interest" description="Disordered" evidence="6">
    <location>
        <begin position="87"/>
        <end position="124"/>
    </location>
</feature>
<evidence type="ECO:0000256" key="6">
    <source>
        <dbReference type="SAM" id="MobiDB-lite"/>
    </source>
</evidence>
<dbReference type="PANTHER" id="PTHR23041">
    <property type="entry name" value="RING FINGER DOMAIN-CONTAINING"/>
    <property type="match status" value="1"/>
</dbReference>
<proteinExistence type="predicted"/>
<evidence type="ECO:0000256" key="5">
    <source>
        <dbReference type="SAM" id="Coils"/>
    </source>
</evidence>
<name>A0A152A114_TIELA</name>
<dbReference type="Pfam" id="PF13923">
    <property type="entry name" value="zf-C3HC4_2"/>
    <property type="match status" value="1"/>
</dbReference>
<feature type="domain" description="RING-type" evidence="7">
    <location>
        <begin position="246"/>
        <end position="284"/>
    </location>
</feature>
<feature type="compositionally biased region" description="Polar residues" evidence="6">
    <location>
        <begin position="42"/>
        <end position="55"/>
    </location>
</feature>
<dbReference type="Proteomes" id="UP000076078">
    <property type="component" value="Unassembled WGS sequence"/>
</dbReference>
<evidence type="ECO:0000259" key="7">
    <source>
        <dbReference type="PROSITE" id="PS50089"/>
    </source>
</evidence>
<comment type="caution">
    <text evidence="8">The sequence shown here is derived from an EMBL/GenBank/DDBJ whole genome shotgun (WGS) entry which is preliminary data.</text>
</comment>
<sequence>MSNKQTTTTTTTSNNRNSQEVIDLENEPESIDLTILPPSPPQQHYSRNIENRNGTMNMNSNSLNSPMPNNRFLMSNFVMNVYNKNNRAHKRRRDDDDTDEEDEDFDDSDEEPETNNSYSFYPIFNRPQIPQQAINVEEDDLRNIQNPFRFNGAYPSPQDILATITSNINRFKKPHIDEKAQQNDIVTLMNEVERLKKEKSILVANQQKNDSNNNNNNNNNNSNNNNNNNTLSEIDTINEIAKKPECPICFEKMVVMSATTCGHVFCSSCINSALKRRKLCPVCNHKLNVKSVHPLFL</sequence>
<feature type="compositionally biased region" description="Low complexity" evidence="6">
    <location>
        <begin position="1"/>
        <end position="12"/>
    </location>
</feature>
<keyword evidence="5" id="KW-0175">Coiled coil</keyword>
<organism evidence="8 9">
    <name type="scientific">Tieghemostelium lacteum</name>
    <name type="common">Slime mold</name>
    <name type="synonym">Dictyostelium lacteum</name>
    <dbReference type="NCBI Taxonomy" id="361077"/>
    <lineage>
        <taxon>Eukaryota</taxon>
        <taxon>Amoebozoa</taxon>
        <taxon>Evosea</taxon>
        <taxon>Eumycetozoa</taxon>
        <taxon>Dictyostelia</taxon>
        <taxon>Dictyosteliales</taxon>
        <taxon>Raperosteliaceae</taxon>
        <taxon>Tieghemostelium</taxon>
    </lineage>
</organism>
<reference evidence="8 9" key="1">
    <citation type="submission" date="2015-12" db="EMBL/GenBank/DDBJ databases">
        <title>Dictyostelia acquired genes for synthesis and detection of signals that induce cell-type specialization by lateral gene transfer from prokaryotes.</title>
        <authorList>
            <person name="Gloeckner G."/>
            <person name="Schaap P."/>
        </authorList>
    </citation>
    <scope>NUCLEOTIDE SEQUENCE [LARGE SCALE GENOMIC DNA]</scope>
    <source>
        <strain evidence="8 9">TK</strain>
    </source>
</reference>
<dbReference type="SUPFAM" id="SSF57850">
    <property type="entry name" value="RING/U-box"/>
    <property type="match status" value="1"/>
</dbReference>
<keyword evidence="3" id="KW-0862">Zinc</keyword>
<protein>
    <recommendedName>
        <fullName evidence="7">RING-type domain-containing protein</fullName>
    </recommendedName>
</protein>
<dbReference type="PROSITE" id="PS00518">
    <property type="entry name" value="ZF_RING_1"/>
    <property type="match status" value="1"/>
</dbReference>
<evidence type="ECO:0000256" key="1">
    <source>
        <dbReference type="ARBA" id="ARBA00022723"/>
    </source>
</evidence>
<keyword evidence="9" id="KW-1185">Reference proteome</keyword>
<dbReference type="PROSITE" id="PS50089">
    <property type="entry name" value="ZF_RING_2"/>
    <property type="match status" value="1"/>
</dbReference>
<dbReference type="InterPro" id="IPR013083">
    <property type="entry name" value="Znf_RING/FYVE/PHD"/>
</dbReference>
<feature type="compositionally biased region" description="Low complexity" evidence="6">
    <location>
        <begin position="56"/>
        <end position="70"/>
    </location>
</feature>
<dbReference type="PANTHER" id="PTHR23041:SF78">
    <property type="entry name" value="E3 UBIQUITIN-PROTEIN LIGASE RNF4"/>
    <property type="match status" value="1"/>
</dbReference>
<dbReference type="GO" id="GO:0008270">
    <property type="term" value="F:zinc ion binding"/>
    <property type="evidence" value="ECO:0007669"/>
    <property type="project" value="UniProtKB-KW"/>
</dbReference>
<keyword evidence="1" id="KW-0479">Metal-binding</keyword>
<dbReference type="Gene3D" id="3.30.40.10">
    <property type="entry name" value="Zinc/RING finger domain, C3HC4 (zinc finger)"/>
    <property type="match status" value="1"/>
</dbReference>
<evidence type="ECO:0000256" key="3">
    <source>
        <dbReference type="ARBA" id="ARBA00022833"/>
    </source>
</evidence>
<feature type="coiled-coil region" evidence="5">
    <location>
        <begin position="178"/>
        <end position="205"/>
    </location>
</feature>
<feature type="region of interest" description="Disordered" evidence="6">
    <location>
        <begin position="1"/>
        <end position="71"/>
    </location>
</feature>
<evidence type="ECO:0000313" key="9">
    <source>
        <dbReference type="Proteomes" id="UP000076078"/>
    </source>
</evidence>
<dbReference type="AlphaFoldDB" id="A0A152A114"/>
<evidence type="ECO:0000313" key="8">
    <source>
        <dbReference type="EMBL" id="KYQ99915.1"/>
    </source>
</evidence>
<keyword evidence="2 4" id="KW-0863">Zinc-finger</keyword>
<dbReference type="InterPro" id="IPR047134">
    <property type="entry name" value="RNF4"/>
</dbReference>
<dbReference type="InParanoid" id="A0A152A114"/>
<evidence type="ECO:0000256" key="2">
    <source>
        <dbReference type="ARBA" id="ARBA00022771"/>
    </source>
</evidence>
<feature type="compositionally biased region" description="Acidic residues" evidence="6">
    <location>
        <begin position="96"/>
        <end position="113"/>
    </location>
</feature>
<dbReference type="EMBL" id="LODT01000020">
    <property type="protein sequence ID" value="KYQ99915.1"/>
    <property type="molecule type" value="Genomic_DNA"/>
</dbReference>
<accession>A0A152A114</accession>
<dbReference type="InterPro" id="IPR017907">
    <property type="entry name" value="Znf_RING_CS"/>
</dbReference>